<dbReference type="SMART" id="SM00198">
    <property type="entry name" value="SCP"/>
    <property type="match status" value="1"/>
</dbReference>
<dbReference type="InterPro" id="IPR014044">
    <property type="entry name" value="CAP_dom"/>
</dbReference>
<proteinExistence type="predicted"/>
<dbReference type="PANTHER" id="PTHR10334">
    <property type="entry name" value="CYSTEINE-RICH SECRETORY PROTEIN-RELATED"/>
    <property type="match status" value="1"/>
</dbReference>
<dbReference type="InterPro" id="IPR035940">
    <property type="entry name" value="CAP_sf"/>
</dbReference>
<dbReference type="AlphaFoldDB" id="A0A914RBW5"/>
<dbReference type="PRINTS" id="PR00837">
    <property type="entry name" value="V5TPXLIKE"/>
</dbReference>
<dbReference type="FunFam" id="3.40.33.10:FF:000002">
    <property type="entry name" value="Golgi-associated plant pathogenesis-related protein 1"/>
    <property type="match status" value="1"/>
</dbReference>
<accession>A0A914RBW5</accession>
<evidence type="ECO:0000313" key="2">
    <source>
        <dbReference type="Proteomes" id="UP000887578"/>
    </source>
</evidence>
<dbReference type="Gene3D" id="3.40.33.10">
    <property type="entry name" value="CAP"/>
    <property type="match status" value="1"/>
</dbReference>
<evidence type="ECO:0000313" key="3">
    <source>
        <dbReference type="WBParaSite" id="PDA_v2.g9121.t1"/>
    </source>
</evidence>
<dbReference type="WBParaSite" id="PDA_v2.g9121.t1">
    <property type="protein sequence ID" value="PDA_v2.g9121.t1"/>
    <property type="gene ID" value="PDA_v2.g9121"/>
</dbReference>
<protein>
    <submittedName>
        <fullName evidence="3">SCP domain-containing protein</fullName>
    </submittedName>
</protein>
<feature type="domain" description="SCP" evidence="1">
    <location>
        <begin position="8"/>
        <end position="138"/>
    </location>
</feature>
<organism evidence="2 3">
    <name type="scientific">Panagrolaimus davidi</name>
    <dbReference type="NCBI Taxonomy" id="227884"/>
    <lineage>
        <taxon>Eukaryota</taxon>
        <taxon>Metazoa</taxon>
        <taxon>Ecdysozoa</taxon>
        <taxon>Nematoda</taxon>
        <taxon>Chromadorea</taxon>
        <taxon>Rhabditida</taxon>
        <taxon>Tylenchina</taxon>
        <taxon>Panagrolaimomorpha</taxon>
        <taxon>Panagrolaimoidea</taxon>
        <taxon>Panagrolaimidae</taxon>
        <taxon>Panagrolaimus</taxon>
    </lineage>
</organism>
<dbReference type="SUPFAM" id="SSF55797">
    <property type="entry name" value="PR-1-like"/>
    <property type="match status" value="1"/>
</dbReference>
<name>A0A914RBW5_9BILA</name>
<dbReference type="Proteomes" id="UP000887578">
    <property type="component" value="Unplaced"/>
</dbReference>
<dbReference type="InterPro" id="IPR001283">
    <property type="entry name" value="CRISP-related"/>
</dbReference>
<sequence length="151" mass="17305">MNYKEIEKYRKEQFEAINDYRKLHGVPPLTLDKKITKDAQAWAEHLAKNGQLEHSKNNNYGENVAAGYPLSNLNAANLWYSEISKADFSNLERSIGCFHFTQIIWKESKKFGIGISKSTKTQMYFVVANFDPPGNMMGKFSENVPPPLKKK</sequence>
<reference evidence="3" key="1">
    <citation type="submission" date="2022-11" db="UniProtKB">
        <authorList>
            <consortium name="WormBaseParasite"/>
        </authorList>
    </citation>
    <scope>IDENTIFICATION</scope>
</reference>
<dbReference type="InterPro" id="IPR034113">
    <property type="entry name" value="SCP_GAPR1-like"/>
</dbReference>
<dbReference type="CDD" id="cd05382">
    <property type="entry name" value="CAP_GAPR1-like"/>
    <property type="match status" value="1"/>
</dbReference>
<keyword evidence="2" id="KW-1185">Reference proteome</keyword>
<dbReference type="Pfam" id="PF00188">
    <property type="entry name" value="CAP"/>
    <property type="match status" value="1"/>
</dbReference>
<evidence type="ECO:0000259" key="1">
    <source>
        <dbReference type="SMART" id="SM00198"/>
    </source>
</evidence>